<evidence type="ECO:0000313" key="3">
    <source>
        <dbReference type="Proteomes" id="UP001338582"/>
    </source>
</evidence>
<dbReference type="Gene3D" id="3.30.70.330">
    <property type="match status" value="1"/>
</dbReference>
<reference evidence="2 3" key="1">
    <citation type="submission" date="2023-10" db="EMBL/GenBank/DDBJ databases">
        <title>Draft Genome Sequence of Candida saopaulonensis from a very Premature Infant with Sepsis.</title>
        <authorList>
            <person name="Ning Y."/>
            <person name="Dai R."/>
            <person name="Xiao M."/>
            <person name="Xu Y."/>
            <person name="Yan Q."/>
            <person name="Zhang L."/>
        </authorList>
    </citation>
    <scope>NUCLEOTIDE SEQUENCE [LARGE SCALE GENOMIC DNA]</scope>
    <source>
        <strain evidence="2 3">19XY460</strain>
    </source>
</reference>
<dbReference type="Proteomes" id="UP001338582">
    <property type="component" value="Chromosome 5"/>
</dbReference>
<organism evidence="2 3">
    <name type="scientific">Australozyma saopauloensis</name>
    <dbReference type="NCBI Taxonomy" id="291208"/>
    <lineage>
        <taxon>Eukaryota</taxon>
        <taxon>Fungi</taxon>
        <taxon>Dikarya</taxon>
        <taxon>Ascomycota</taxon>
        <taxon>Saccharomycotina</taxon>
        <taxon>Pichiomycetes</taxon>
        <taxon>Metschnikowiaceae</taxon>
        <taxon>Australozyma</taxon>
    </lineage>
</organism>
<sequence>MANTQKGPKDVWWSTFTGHSKKERALTGRTDVPKKEAQAEKSETKEKHKSAEVSKLPTPDREPAHVSTVYTPRSVQSNNQTIARPLFTLPNGPIENEVPRNNGGEIFYRRAISLSGFEPGTLVSTIMSFVRGGPLEKILDAESTIASRFVRPNAYKKSPYLRAPMFVFFMTPQGANNFMAYATNNALLTFNGLRIQVAWANDKILLNEELDPHVAEEAKYYSASRVIVLSHPINKTPPEPLASRKININARENYTRSFSCESLKRDFAQFGQIVDVTPVCSSKLSVCIQFADIRSAMLSMRTLNENNSVMRAKYSLWRARYVRDVTCRPCYPI</sequence>
<evidence type="ECO:0000256" key="1">
    <source>
        <dbReference type="SAM" id="MobiDB-lite"/>
    </source>
</evidence>
<protein>
    <recommendedName>
        <fullName evidence="4">RRM domain-containing protein</fullName>
    </recommendedName>
</protein>
<accession>A0AAX4HDE5</accession>
<feature type="compositionally biased region" description="Basic and acidic residues" evidence="1">
    <location>
        <begin position="23"/>
        <end position="64"/>
    </location>
</feature>
<feature type="region of interest" description="Disordered" evidence="1">
    <location>
        <begin position="1"/>
        <end position="65"/>
    </location>
</feature>
<proteinExistence type="predicted"/>
<dbReference type="InterPro" id="IPR035979">
    <property type="entry name" value="RBD_domain_sf"/>
</dbReference>
<keyword evidence="3" id="KW-1185">Reference proteome</keyword>
<dbReference type="GeneID" id="88174976"/>
<gene>
    <name evidence="2" type="ORF">PUMCH_003913</name>
</gene>
<dbReference type="GO" id="GO:0003676">
    <property type="term" value="F:nucleic acid binding"/>
    <property type="evidence" value="ECO:0007669"/>
    <property type="project" value="InterPro"/>
</dbReference>
<dbReference type="InterPro" id="IPR012677">
    <property type="entry name" value="Nucleotide-bd_a/b_plait_sf"/>
</dbReference>
<dbReference type="EMBL" id="CP138898">
    <property type="protein sequence ID" value="WPK26555.1"/>
    <property type="molecule type" value="Genomic_DNA"/>
</dbReference>
<evidence type="ECO:0008006" key="4">
    <source>
        <dbReference type="Google" id="ProtNLM"/>
    </source>
</evidence>
<dbReference type="SUPFAM" id="SSF54928">
    <property type="entry name" value="RNA-binding domain, RBD"/>
    <property type="match status" value="1"/>
</dbReference>
<evidence type="ECO:0000313" key="2">
    <source>
        <dbReference type="EMBL" id="WPK26555.1"/>
    </source>
</evidence>
<dbReference type="RefSeq" id="XP_062878936.1">
    <property type="nucleotide sequence ID" value="XM_063022866.1"/>
</dbReference>
<dbReference type="AlphaFoldDB" id="A0AAX4HDE5"/>
<dbReference type="KEGG" id="asau:88174976"/>
<name>A0AAX4HDE5_9ASCO</name>